<evidence type="ECO:0000256" key="3">
    <source>
        <dbReference type="ARBA" id="ARBA00004635"/>
    </source>
</evidence>
<comment type="caution">
    <text evidence="17">The sequence shown here is derived from an EMBL/GenBank/DDBJ whole genome shotgun (WGS) entry which is preliminary data.</text>
</comment>
<dbReference type="InterPro" id="IPR047325">
    <property type="entry name" value="CNPase_cat"/>
</dbReference>
<evidence type="ECO:0000256" key="13">
    <source>
        <dbReference type="ARBA" id="ARBA00023288"/>
    </source>
</evidence>
<proteinExistence type="inferred from homology"/>
<keyword evidence="13" id="KW-0449">Lipoprotein</keyword>
<evidence type="ECO:0000256" key="6">
    <source>
        <dbReference type="ARBA" id="ARBA00012317"/>
    </source>
</evidence>
<comment type="function">
    <text evidence="15">Catalyzes the formation of 2'-nucleotide products from 2',3'-cyclic substrates. May participate in RNA metabolism in the myelinating cell, CNP is the third most abundant protein in central nervous system myelin.</text>
</comment>
<evidence type="ECO:0000256" key="11">
    <source>
        <dbReference type="ARBA" id="ARBA00022884"/>
    </source>
</evidence>
<dbReference type="GO" id="GO:0003723">
    <property type="term" value="F:RNA binding"/>
    <property type="evidence" value="ECO:0007669"/>
    <property type="project" value="UniProtKB-KW"/>
</dbReference>
<dbReference type="Proteomes" id="UP000287033">
    <property type="component" value="Unassembled WGS sequence"/>
</dbReference>
<evidence type="ECO:0000259" key="16">
    <source>
        <dbReference type="Pfam" id="PF05881"/>
    </source>
</evidence>
<evidence type="ECO:0000256" key="7">
    <source>
        <dbReference type="ARBA" id="ARBA00014478"/>
    </source>
</evidence>
<dbReference type="AlphaFoldDB" id="A0A401SQA4"/>
<dbReference type="GO" id="GO:0004113">
    <property type="term" value="F:2',3'-cyclic-nucleotide 3'-phosphodiesterase activity"/>
    <property type="evidence" value="ECO:0007669"/>
    <property type="project" value="UniProtKB-EC"/>
</dbReference>
<dbReference type="OrthoDB" id="3231855at2759"/>
<reference evidence="17 18" key="1">
    <citation type="journal article" date="2018" name="Nat. Ecol. Evol.">
        <title>Shark genomes provide insights into elasmobranch evolution and the origin of vertebrates.</title>
        <authorList>
            <person name="Hara Y"/>
            <person name="Yamaguchi K"/>
            <person name="Onimaru K"/>
            <person name="Kadota M"/>
            <person name="Koyanagi M"/>
            <person name="Keeley SD"/>
            <person name="Tatsumi K"/>
            <person name="Tanaka K"/>
            <person name="Motone F"/>
            <person name="Kageyama Y"/>
            <person name="Nozu R"/>
            <person name="Adachi N"/>
            <person name="Nishimura O"/>
            <person name="Nakagawa R"/>
            <person name="Tanegashima C"/>
            <person name="Kiyatake I"/>
            <person name="Matsumoto R"/>
            <person name="Murakumo K"/>
            <person name="Nishida K"/>
            <person name="Terakita A"/>
            <person name="Kuratani S"/>
            <person name="Sato K"/>
            <person name="Hyodo S Kuraku.S."/>
        </authorList>
    </citation>
    <scope>NUCLEOTIDE SEQUENCE [LARGE SCALE GENOMIC DNA]</scope>
</reference>
<evidence type="ECO:0000256" key="15">
    <source>
        <dbReference type="ARBA" id="ARBA00045937"/>
    </source>
</evidence>
<evidence type="ECO:0000256" key="8">
    <source>
        <dbReference type="ARBA" id="ARBA00022481"/>
    </source>
</evidence>
<organism evidence="17 18">
    <name type="scientific">Chiloscyllium punctatum</name>
    <name type="common">Brownbanded bambooshark</name>
    <name type="synonym">Hemiscyllium punctatum</name>
    <dbReference type="NCBI Taxonomy" id="137246"/>
    <lineage>
        <taxon>Eukaryota</taxon>
        <taxon>Metazoa</taxon>
        <taxon>Chordata</taxon>
        <taxon>Craniata</taxon>
        <taxon>Vertebrata</taxon>
        <taxon>Chondrichthyes</taxon>
        <taxon>Elasmobranchii</taxon>
        <taxon>Galeomorphii</taxon>
        <taxon>Galeoidea</taxon>
        <taxon>Orectolobiformes</taxon>
        <taxon>Hemiscylliidae</taxon>
        <taxon>Chiloscyllium</taxon>
    </lineage>
</organism>
<dbReference type="Pfam" id="PF05881">
    <property type="entry name" value="CNPase"/>
    <property type="match status" value="1"/>
</dbReference>
<accession>A0A401SQA4</accession>
<comment type="subunit">
    <text evidence="5">Exists as monomers and homodimers.</text>
</comment>
<gene>
    <name evidence="17" type="ORF">chiPu_0011008</name>
</gene>
<evidence type="ECO:0000256" key="5">
    <source>
        <dbReference type="ARBA" id="ARBA00011781"/>
    </source>
</evidence>
<dbReference type="PANTHER" id="PTHR10156">
    <property type="entry name" value="2',3'-CYCLIC-NUCLEOTIDE 3'-PHOSPHODIESTERASE"/>
    <property type="match status" value="1"/>
</dbReference>
<evidence type="ECO:0000256" key="12">
    <source>
        <dbReference type="ARBA" id="ARBA00023136"/>
    </source>
</evidence>
<dbReference type="GO" id="GO:0042470">
    <property type="term" value="C:melanosome"/>
    <property type="evidence" value="ECO:0007669"/>
    <property type="project" value="UniProtKB-SubCell"/>
</dbReference>
<keyword evidence="9" id="KW-0597">Phosphoprotein</keyword>
<comment type="similarity">
    <text evidence="4">Belongs to the 2H phosphoesterase superfamily. CNPase family.</text>
</comment>
<dbReference type="PANTHER" id="PTHR10156:SF0">
    <property type="entry name" value="2',3'-CYCLIC-NUCLEOTIDE 3'-PHOSPHODIESTERASE"/>
    <property type="match status" value="1"/>
</dbReference>
<dbReference type="EC" id="3.1.4.37" evidence="6"/>
<dbReference type="InterPro" id="IPR009097">
    <property type="entry name" value="Cyclic_Pdiesterase"/>
</dbReference>
<dbReference type="SUPFAM" id="SSF52540">
    <property type="entry name" value="P-loop containing nucleoside triphosphate hydrolases"/>
    <property type="match status" value="1"/>
</dbReference>
<dbReference type="Gene3D" id="3.40.50.300">
    <property type="entry name" value="P-loop containing nucleotide triphosphate hydrolases"/>
    <property type="match status" value="1"/>
</dbReference>
<comment type="catalytic activity">
    <reaction evidence="1">
        <text>a nucleoside 2',3'-cyclic phosphate + H2O = a nucleoside 2'-phosphate + H(+)</text>
        <dbReference type="Rhea" id="RHEA:14489"/>
        <dbReference type="ChEBI" id="CHEBI:15377"/>
        <dbReference type="ChEBI" id="CHEBI:15378"/>
        <dbReference type="ChEBI" id="CHEBI:66954"/>
        <dbReference type="ChEBI" id="CHEBI:78552"/>
        <dbReference type="EC" id="3.1.4.37"/>
    </reaction>
</comment>
<keyword evidence="12" id="KW-0472">Membrane</keyword>
<dbReference type="SUPFAM" id="SSF55144">
    <property type="entry name" value="LigT-like"/>
    <property type="match status" value="1"/>
</dbReference>
<dbReference type="InterPro" id="IPR027417">
    <property type="entry name" value="P-loop_NTPase"/>
</dbReference>
<name>A0A401SQA4_CHIPU</name>
<dbReference type="InterPro" id="IPR008431">
    <property type="entry name" value="CNPase"/>
</dbReference>
<keyword evidence="18" id="KW-1185">Reference proteome</keyword>
<dbReference type="GO" id="GO:0009214">
    <property type="term" value="P:cyclic nucleotide catabolic process"/>
    <property type="evidence" value="ECO:0007669"/>
    <property type="project" value="InterPro"/>
</dbReference>
<dbReference type="OMA" id="DAYKINP"/>
<evidence type="ECO:0000313" key="17">
    <source>
        <dbReference type="EMBL" id="GCC32546.1"/>
    </source>
</evidence>
<keyword evidence="8" id="KW-0488">Methylation</keyword>
<comment type="subcellular location">
    <subcellularLocation>
        <location evidence="2">Melanosome</location>
    </subcellularLocation>
    <subcellularLocation>
        <location evidence="3">Membrane</location>
        <topology evidence="3">Lipid-anchor</topology>
    </subcellularLocation>
</comment>
<keyword evidence="11" id="KW-0694">RNA-binding</keyword>
<dbReference type="Gene3D" id="3.90.1740.10">
    <property type="entry name" value="2',3'-cyclic nucleotide 3'-phosphodiesterase superfamily"/>
    <property type="match status" value="1"/>
</dbReference>
<evidence type="ECO:0000256" key="10">
    <source>
        <dbReference type="ARBA" id="ARBA00022801"/>
    </source>
</evidence>
<evidence type="ECO:0000256" key="2">
    <source>
        <dbReference type="ARBA" id="ARBA00004223"/>
    </source>
</evidence>
<dbReference type="STRING" id="137246.A0A401SQA4"/>
<keyword evidence="10" id="KW-0378">Hydrolase</keyword>
<evidence type="ECO:0000256" key="1">
    <source>
        <dbReference type="ARBA" id="ARBA00000610"/>
    </source>
</evidence>
<evidence type="ECO:0000256" key="4">
    <source>
        <dbReference type="ARBA" id="ARBA00008662"/>
    </source>
</evidence>
<sequence length="407" mass="46371">MRTGFVRLIRNLTTMGSKSSKVKNNFPFLRDDDTVKTVKEAHTVFILRGLPGSGKSTLGKVITDFYRGSSACTCPEPLKFPPRVDEDETDPERYARVDEELERGFKENKNVIVVDDNHLSAKRLDRLTSLARDNDYIALIVSPKTQWRNDCEKLAKQNQWKLTAEQLSSMKQSFRAYIIPYFFGWFLLRRSAREMRENAEDFLNQLSNSEVFLKEFVSYVECQSKEKFDLQEYFQKRPRVLHCTTKFCNYGKDPGCEAYAESEAVEDSYSKAFTLNVVALFVTPRTVGARVLLNKHQEVLWPKGQERDEGEDSTEKADLPFGSRAHITLACAPGVKAVQTGLDLLQILKLIEEGKQPTFQVDLQKGQLCCYGEGQCILNLTKPIEVKTIFSGFYPQKPEPFAESAGC</sequence>
<evidence type="ECO:0000256" key="14">
    <source>
        <dbReference type="ARBA" id="ARBA00023289"/>
    </source>
</evidence>
<protein>
    <recommendedName>
        <fullName evidence="7">2',3'-cyclic-nucleotide 3'-phosphodiesterase</fullName>
        <ecNumber evidence="6">3.1.4.37</ecNumber>
    </recommendedName>
</protein>
<keyword evidence="14" id="KW-0636">Prenylation</keyword>
<feature type="domain" description="Cyclic nucleotide phosphodiesterase catalytic" evidence="16">
    <location>
        <begin position="179"/>
        <end position="397"/>
    </location>
</feature>
<evidence type="ECO:0000313" key="18">
    <source>
        <dbReference type="Proteomes" id="UP000287033"/>
    </source>
</evidence>
<evidence type="ECO:0000256" key="9">
    <source>
        <dbReference type="ARBA" id="ARBA00022553"/>
    </source>
</evidence>
<dbReference type="Pfam" id="PF13671">
    <property type="entry name" value="AAA_33"/>
    <property type="match status" value="1"/>
</dbReference>
<dbReference type="EMBL" id="BEZZ01000443">
    <property type="protein sequence ID" value="GCC32546.1"/>
    <property type="molecule type" value="Genomic_DNA"/>
</dbReference>
<dbReference type="GO" id="GO:0016020">
    <property type="term" value="C:membrane"/>
    <property type="evidence" value="ECO:0007669"/>
    <property type="project" value="UniProtKB-SubCell"/>
</dbReference>